<keyword evidence="3" id="KW-1185">Reference proteome</keyword>
<dbReference type="GO" id="GO:0016747">
    <property type="term" value="F:acyltransferase activity, transferring groups other than amino-acyl groups"/>
    <property type="evidence" value="ECO:0007669"/>
    <property type="project" value="InterPro"/>
</dbReference>
<dbReference type="InterPro" id="IPR052564">
    <property type="entry name" value="N-acetyltrans/Recomb-assoc"/>
</dbReference>
<evidence type="ECO:0000313" key="2">
    <source>
        <dbReference type="EMBL" id="KEA61757.1"/>
    </source>
</evidence>
<organism evidence="2 3">
    <name type="scientific">Marinobacterium lacunae</name>
    <dbReference type="NCBI Taxonomy" id="1232683"/>
    <lineage>
        <taxon>Bacteria</taxon>
        <taxon>Pseudomonadati</taxon>
        <taxon>Pseudomonadota</taxon>
        <taxon>Gammaproteobacteria</taxon>
        <taxon>Oceanospirillales</taxon>
        <taxon>Oceanospirillaceae</taxon>
        <taxon>Marinobacterium</taxon>
    </lineage>
</organism>
<dbReference type="PANTHER" id="PTHR43451:SF1">
    <property type="entry name" value="ACETYLTRANSFERASE"/>
    <property type="match status" value="1"/>
</dbReference>
<evidence type="ECO:0000259" key="1">
    <source>
        <dbReference type="PROSITE" id="PS51186"/>
    </source>
</evidence>
<protein>
    <submittedName>
        <fullName evidence="2">Acetyltransferase, GNAT family</fullName>
    </submittedName>
</protein>
<dbReference type="Pfam" id="PF13673">
    <property type="entry name" value="Acetyltransf_10"/>
    <property type="match status" value="1"/>
</dbReference>
<keyword evidence="2" id="KW-0808">Transferase</keyword>
<dbReference type="eggNOG" id="COG0454">
    <property type="taxonomic scope" value="Bacteria"/>
</dbReference>
<accession>A0A081FTA2</accession>
<dbReference type="EMBL" id="JMQN01000059">
    <property type="protein sequence ID" value="KEA61757.1"/>
    <property type="molecule type" value="Genomic_DNA"/>
</dbReference>
<dbReference type="PROSITE" id="PS51186">
    <property type="entry name" value="GNAT"/>
    <property type="match status" value="1"/>
</dbReference>
<dbReference type="Gene3D" id="3.40.630.30">
    <property type="match status" value="1"/>
</dbReference>
<dbReference type="PANTHER" id="PTHR43451">
    <property type="entry name" value="ACETYLTRANSFERASE (GNAT) FAMILY PROTEIN"/>
    <property type="match status" value="1"/>
</dbReference>
<proteinExistence type="predicted"/>
<sequence>MNEGNVMLVAESGEEIEGIIELKDGRHIAMFFVKPEKQMQGIGKQLLSSVLTYARFDTVTVKASLSSVPAYVKYGFEMAGDIAESSGLVYQPMEFELNKPVQLTALAAAD</sequence>
<gene>
    <name evidence="2" type="ORF">ADIMK_3904</name>
</gene>
<dbReference type="STRING" id="1232683.ADIMK_3904"/>
<feature type="domain" description="N-acetyltransferase" evidence="1">
    <location>
        <begin position="1"/>
        <end position="102"/>
    </location>
</feature>
<dbReference type="InterPro" id="IPR016181">
    <property type="entry name" value="Acyl_CoA_acyltransferase"/>
</dbReference>
<dbReference type="SUPFAM" id="SSF55729">
    <property type="entry name" value="Acyl-CoA N-acyltransferases (Nat)"/>
    <property type="match status" value="1"/>
</dbReference>
<dbReference type="InterPro" id="IPR000182">
    <property type="entry name" value="GNAT_dom"/>
</dbReference>
<comment type="caution">
    <text evidence="2">The sequence shown here is derived from an EMBL/GenBank/DDBJ whole genome shotgun (WGS) entry which is preliminary data.</text>
</comment>
<reference evidence="2 3" key="1">
    <citation type="submission" date="2014-04" db="EMBL/GenBank/DDBJ databases">
        <title>Marinobacterium kochiensis sp. nov., isolated from sediment sample collected from Kochi backwaters in Kerala, India.</title>
        <authorList>
            <person name="Singh A."/>
            <person name="Pinnaka A.K."/>
        </authorList>
    </citation>
    <scope>NUCLEOTIDE SEQUENCE [LARGE SCALE GENOMIC DNA]</scope>
    <source>
        <strain evidence="2 3">AK27</strain>
    </source>
</reference>
<dbReference type="PATRIC" id="fig|1232683.4.peg.3842"/>
<dbReference type="Proteomes" id="UP000028252">
    <property type="component" value="Unassembled WGS sequence"/>
</dbReference>
<dbReference type="CDD" id="cd04301">
    <property type="entry name" value="NAT_SF"/>
    <property type="match status" value="1"/>
</dbReference>
<dbReference type="AlphaFoldDB" id="A0A081FTA2"/>
<evidence type="ECO:0000313" key="3">
    <source>
        <dbReference type="Proteomes" id="UP000028252"/>
    </source>
</evidence>
<name>A0A081FTA2_9GAMM</name>